<evidence type="ECO:0000256" key="3">
    <source>
        <dbReference type="ARBA" id="ARBA00011738"/>
    </source>
</evidence>
<organism evidence="15 16">
    <name type="scientific">Vagococcus fluvialis</name>
    <dbReference type="NCBI Taxonomy" id="2738"/>
    <lineage>
        <taxon>Bacteria</taxon>
        <taxon>Bacillati</taxon>
        <taxon>Bacillota</taxon>
        <taxon>Bacilli</taxon>
        <taxon>Lactobacillales</taxon>
        <taxon>Enterococcaceae</taxon>
        <taxon>Vagococcus</taxon>
    </lineage>
</organism>
<evidence type="ECO:0000256" key="7">
    <source>
        <dbReference type="ARBA" id="ARBA00022723"/>
    </source>
</evidence>
<evidence type="ECO:0000256" key="12">
    <source>
        <dbReference type="ARBA" id="ARBA00030600"/>
    </source>
</evidence>
<dbReference type="GO" id="GO:0043768">
    <property type="term" value="F:S-ribosylhomocysteine lyase activity"/>
    <property type="evidence" value="ECO:0007669"/>
    <property type="project" value="UniProtKB-UniRule"/>
</dbReference>
<name>A0A7X6D8A4_9ENTE</name>
<evidence type="ECO:0000256" key="10">
    <source>
        <dbReference type="ARBA" id="ARBA00023239"/>
    </source>
</evidence>
<comment type="caution">
    <text evidence="15">The sequence shown here is derived from an EMBL/GenBank/DDBJ whole genome shotgun (WGS) entry which is preliminary data.</text>
</comment>
<comment type="catalytic activity">
    <reaction evidence="1 14">
        <text>S-(5-deoxy-D-ribos-5-yl)-L-homocysteine = (S)-4,5-dihydroxypentane-2,3-dione + L-homocysteine</text>
        <dbReference type="Rhea" id="RHEA:17753"/>
        <dbReference type="ChEBI" id="CHEBI:29484"/>
        <dbReference type="ChEBI" id="CHEBI:58195"/>
        <dbReference type="ChEBI" id="CHEBI:58199"/>
        <dbReference type="EC" id="4.4.1.21"/>
    </reaction>
</comment>
<accession>A0A7X6D8A4</accession>
<dbReference type="Proteomes" id="UP000521358">
    <property type="component" value="Unassembled WGS sequence"/>
</dbReference>
<dbReference type="PIRSF" id="PIRSF006160">
    <property type="entry name" value="AI2"/>
    <property type="match status" value="1"/>
</dbReference>
<reference evidence="15 16" key="1">
    <citation type="submission" date="2020-03" db="EMBL/GenBank/DDBJ databases">
        <title>Bacterial samples isolated from urine from healthy bovine heifers (Gyr breed).</title>
        <authorList>
            <person name="Giannattasio-Ferraz S."/>
            <person name="Maskeri L."/>
            <person name="Penido A."/>
            <person name="Barbosa-Stancioli E.F."/>
            <person name="Putonti C."/>
        </authorList>
    </citation>
    <scope>NUCLEOTIDE SEQUENCE [LARGE SCALE GENOMIC DNA]</scope>
    <source>
        <strain evidence="15 16">UFMG-H7</strain>
    </source>
</reference>
<keyword evidence="7 14" id="KW-0479">Metal-binding</keyword>
<feature type="binding site" evidence="14">
    <location>
        <position position="124"/>
    </location>
    <ligand>
        <name>Fe cation</name>
        <dbReference type="ChEBI" id="CHEBI:24875"/>
    </ligand>
</feature>
<dbReference type="SUPFAM" id="SSF63411">
    <property type="entry name" value="LuxS/MPP-like metallohydrolase"/>
    <property type="match status" value="1"/>
</dbReference>
<dbReference type="PANTHER" id="PTHR35799:SF1">
    <property type="entry name" value="S-RIBOSYLHOMOCYSTEINE LYASE"/>
    <property type="match status" value="1"/>
</dbReference>
<keyword evidence="6 14" id="KW-0673">Quorum sensing</keyword>
<dbReference type="GO" id="GO:0005506">
    <property type="term" value="F:iron ion binding"/>
    <property type="evidence" value="ECO:0007669"/>
    <property type="project" value="InterPro"/>
</dbReference>
<keyword evidence="9 14" id="KW-0408">Iron</keyword>
<dbReference type="EC" id="4.4.1.21" evidence="4 14"/>
<gene>
    <name evidence="14" type="primary">luxS</name>
    <name evidence="15" type="ORF">HED35_05385</name>
</gene>
<dbReference type="InterPro" id="IPR037005">
    <property type="entry name" value="LuxS_sf"/>
</dbReference>
<evidence type="ECO:0000256" key="5">
    <source>
        <dbReference type="ARBA" id="ARBA00015130"/>
    </source>
</evidence>
<dbReference type="RefSeq" id="WP_167798747.1">
    <property type="nucleotide sequence ID" value="NZ_JAAVMB010000004.1"/>
</dbReference>
<proteinExistence type="inferred from homology"/>
<dbReference type="HAMAP" id="MF_00091">
    <property type="entry name" value="LuxS"/>
    <property type="match status" value="1"/>
</dbReference>
<comment type="subunit">
    <text evidence="3 14">Homodimer.</text>
</comment>
<dbReference type="Pfam" id="PF02664">
    <property type="entry name" value="LuxS"/>
    <property type="match status" value="1"/>
</dbReference>
<feature type="binding site" evidence="14">
    <location>
        <position position="54"/>
    </location>
    <ligand>
        <name>Fe cation</name>
        <dbReference type="ChEBI" id="CHEBI:24875"/>
    </ligand>
</feature>
<dbReference type="InterPro" id="IPR003815">
    <property type="entry name" value="S-ribosylhomocysteinase"/>
</dbReference>
<dbReference type="Gene3D" id="3.30.1360.80">
    <property type="entry name" value="S-ribosylhomocysteinase (LuxS)"/>
    <property type="match status" value="1"/>
</dbReference>
<protein>
    <recommendedName>
        <fullName evidence="5 14">S-ribosylhomocysteine lyase</fullName>
        <ecNumber evidence="4 14">4.4.1.21</ecNumber>
    </recommendedName>
    <alternativeName>
        <fullName evidence="12 14">AI-2 synthesis protein</fullName>
    </alternativeName>
    <alternativeName>
        <fullName evidence="13 14">Autoinducer-2 production protein LuxS</fullName>
    </alternativeName>
</protein>
<dbReference type="EMBL" id="JAAVMB010000004">
    <property type="protein sequence ID" value="NKC67513.1"/>
    <property type="molecule type" value="Genomic_DNA"/>
</dbReference>
<comment type="similarity">
    <text evidence="2 14">Belongs to the LuxS family.</text>
</comment>
<dbReference type="AlphaFoldDB" id="A0A7X6D8A4"/>
<evidence type="ECO:0000256" key="8">
    <source>
        <dbReference type="ARBA" id="ARBA00022929"/>
    </source>
</evidence>
<dbReference type="PANTHER" id="PTHR35799">
    <property type="entry name" value="S-RIBOSYLHOMOCYSTEINE LYASE"/>
    <property type="match status" value="1"/>
</dbReference>
<keyword evidence="10 14" id="KW-0456">Lyase</keyword>
<evidence type="ECO:0000256" key="13">
    <source>
        <dbReference type="ARBA" id="ARBA00031777"/>
    </source>
</evidence>
<comment type="function">
    <text evidence="11 14">Involved in the synthesis of autoinducer 2 (AI-2) which is secreted by bacteria and is used to communicate both the cell density and the metabolic potential of the environment. The regulation of gene expression in response to changes in cell density is called quorum sensing. Catalyzes the transformation of S-ribosylhomocysteine (RHC) to homocysteine (HC) and 4,5-dihydroxy-2,3-pentadione (DPD).</text>
</comment>
<evidence type="ECO:0000256" key="1">
    <source>
        <dbReference type="ARBA" id="ARBA00000297"/>
    </source>
</evidence>
<keyword evidence="8 14" id="KW-0071">Autoinducer synthesis</keyword>
<evidence type="ECO:0000256" key="14">
    <source>
        <dbReference type="HAMAP-Rule" id="MF_00091"/>
    </source>
</evidence>
<feature type="binding site" evidence="14">
    <location>
        <position position="58"/>
    </location>
    <ligand>
        <name>Fe cation</name>
        <dbReference type="ChEBI" id="CHEBI:24875"/>
    </ligand>
</feature>
<dbReference type="InterPro" id="IPR011249">
    <property type="entry name" value="Metalloenz_LuxS/M16"/>
</dbReference>
<evidence type="ECO:0000256" key="9">
    <source>
        <dbReference type="ARBA" id="ARBA00023004"/>
    </source>
</evidence>
<dbReference type="GO" id="GO:0009372">
    <property type="term" value="P:quorum sensing"/>
    <property type="evidence" value="ECO:0007669"/>
    <property type="project" value="UniProtKB-UniRule"/>
</dbReference>
<evidence type="ECO:0000256" key="11">
    <source>
        <dbReference type="ARBA" id="ARBA00024654"/>
    </source>
</evidence>
<evidence type="ECO:0000313" key="16">
    <source>
        <dbReference type="Proteomes" id="UP000521358"/>
    </source>
</evidence>
<evidence type="ECO:0000313" key="15">
    <source>
        <dbReference type="EMBL" id="NKC67513.1"/>
    </source>
</evidence>
<dbReference type="PRINTS" id="PR01487">
    <property type="entry name" value="LUXSPROTEIN"/>
</dbReference>
<comment type="cofactor">
    <cofactor evidence="14">
        <name>Fe cation</name>
        <dbReference type="ChEBI" id="CHEBI:24875"/>
    </cofactor>
    <text evidence="14">Binds 1 Fe cation per subunit.</text>
</comment>
<sequence length="157" mass="17767">MAEVESFTLDHNKVIAPYVRLIATEKGKKGDEISNYDIRLAQPNQAEIPTGVIHTFEHLFADLLRDKLDGIIDVSPFGCRTGFHLIIWEKYPSEKVALALKETLEEIVTNIEWEDIQGTEAISCGNYKDHSLFGAKEWSKLVLSKGISSDPFERYLV</sequence>
<evidence type="ECO:0000256" key="2">
    <source>
        <dbReference type="ARBA" id="ARBA00007311"/>
    </source>
</evidence>
<evidence type="ECO:0000256" key="4">
    <source>
        <dbReference type="ARBA" id="ARBA00012240"/>
    </source>
</evidence>
<evidence type="ECO:0000256" key="6">
    <source>
        <dbReference type="ARBA" id="ARBA00022654"/>
    </source>
</evidence>